<evidence type="ECO:0000313" key="3">
    <source>
        <dbReference type="Proteomes" id="UP000026960"/>
    </source>
</evidence>
<dbReference type="Gramene" id="OBART01G05190.1">
    <property type="protein sequence ID" value="OBART01G05190.1"/>
    <property type="gene ID" value="OBART01G05190"/>
</dbReference>
<proteinExistence type="predicted"/>
<dbReference type="HOGENOM" id="CLU_2486911_0_0_1"/>
<dbReference type="AlphaFoldDB" id="A0A0D3EKB6"/>
<keyword evidence="3" id="KW-1185">Reference proteome</keyword>
<dbReference type="EnsemblPlants" id="OBART01G05190.1">
    <property type="protein sequence ID" value="OBART01G05190.1"/>
    <property type="gene ID" value="OBART01G05190"/>
</dbReference>
<sequence>MGSRWSVWMNHKLLSSPRRSDEPQPRCRNPRRGDSGVPAPPATVSLRRRRRMCAGEFISSSTCTWMLRSSPTPPPSELFMQIKETFL</sequence>
<name>A0A0D3EKB6_9ORYZ</name>
<evidence type="ECO:0000313" key="2">
    <source>
        <dbReference type="EnsemblPlants" id="OBART01G05190.1"/>
    </source>
</evidence>
<reference evidence="2" key="1">
    <citation type="journal article" date="2009" name="Rice">
        <title>De Novo Next Generation Sequencing of Plant Genomes.</title>
        <authorList>
            <person name="Rounsley S."/>
            <person name="Marri P.R."/>
            <person name="Yu Y."/>
            <person name="He R."/>
            <person name="Sisneros N."/>
            <person name="Goicoechea J.L."/>
            <person name="Lee S.J."/>
            <person name="Angelova A."/>
            <person name="Kudrna D."/>
            <person name="Luo M."/>
            <person name="Affourtit J."/>
            <person name="Desany B."/>
            <person name="Knight J."/>
            <person name="Niazi F."/>
            <person name="Egholm M."/>
            <person name="Wing R.A."/>
        </authorList>
    </citation>
    <scope>NUCLEOTIDE SEQUENCE [LARGE SCALE GENOMIC DNA]</scope>
    <source>
        <strain evidence="2">cv. IRGC 105608</strain>
    </source>
</reference>
<accession>A0A0D3EKB6</accession>
<feature type="region of interest" description="Disordered" evidence="1">
    <location>
        <begin position="14"/>
        <end position="46"/>
    </location>
</feature>
<dbReference type="Proteomes" id="UP000026960">
    <property type="component" value="Chromosome 1"/>
</dbReference>
<dbReference type="PaxDb" id="65489-OBART01G05190.1"/>
<organism evidence="2">
    <name type="scientific">Oryza barthii</name>
    <dbReference type="NCBI Taxonomy" id="65489"/>
    <lineage>
        <taxon>Eukaryota</taxon>
        <taxon>Viridiplantae</taxon>
        <taxon>Streptophyta</taxon>
        <taxon>Embryophyta</taxon>
        <taxon>Tracheophyta</taxon>
        <taxon>Spermatophyta</taxon>
        <taxon>Magnoliopsida</taxon>
        <taxon>Liliopsida</taxon>
        <taxon>Poales</taxon>
        <taxon>Poaceae</taxon>
        <taxon>BOP clade</taxon>
        <taxon>Oryzoideae</taxon>
        <taxon>Oryzeae</taxon>
        <taxon>Oryzinae</taxon>
        <taxon>Oryza</taxon>
    </lineage>
</organism>
<reference evidence="2" key="2">
    <citation type="submission" date="2015-03" db="UniProtKB">
        <authorList>
            <consortium name="EnsemblPlants"/>
        </authorList>
    </citation>
    <scope>IDENTIFICATION</scope>
</reference>
<protein>
    <submittedName>
        <fullName evidence="2">Uncharacterized protein</fullName>
    </submittedName>
</protein>
<evidence type="ECO:0000256" key="1">
    <source>
        <dbReference type="SAM" id="MobiDB-lite"/>
    </source>
</evidence>